<evidence type="ECO:0000313" key="3">
    <source>
        <dbReference type="Proteomes" id="UP000799771"/>
    </source>
</evidence>
<reference evidence="2" key="1">
    <citation type="journal article" date="2020" name="Stud. Mycol.">
        <title>101 Dothideomycetes genomes: a test case for predicting lifestyles and emergence of pathogens.</title>
        <authorList>
            <person name="Haridas S."/>
            <person name="Albert R."/>
            <person name="Binder M."/>
            <person name="Bloem J."/>
            <person name="Labutti K."/>
            <person name="Salamov A."/>
            <person name="Andreopoulos B."/>
            <person name="Baker S."/>
            <person name="Barry K."/>
            <person name="Bills G."/>
            <person name="Bluhm B."/>
            <person name="Cannon C."/>
            <person name="Castanera R."/>
            <person name="Culley D."/>
            <person name="Daum C."/>
            <person name="Ezra D."/>
            <person name="Gonzalez J."/>
            <person name="Henrissat B."/>
            <person name="Kuo A."/>
            <person name="Liang C."/>
            <person name="Lipzen A."/>
            <person name="Lutzoni F."/>
            <person name="Magnuson J."/>
            <person name="Mondo S."/>
            <person name="Nolan M."/>
            <person name="Ohm R."/>
            <person name="Pangilinan J."/>
            <person name="Park H.-J."/>
            <person name="Ramirez L."/>
            <person name="Alfaro M."/>
            <person name="Sun H."/>
            <person name="Tritt A."/>
            <person name="Yoshinaga Y."/>
            <person name="Zwiers L.-H."/>
            <person name="Turgeon B."/>
            <person name="Goodwin S."/>
            <person name="Spatafora J."/>
            <person name="Crous P."/>
            <person name="Grigoriev I."/>
        </authorList>
    </citation>
    <scope>NUCLEOTIDE SEQUENCE</scope>
    <source>
        <strain evidence="2">CBS 119687</strain>
    </source>
</reference>
<feature type="region of interest" description="Disordered" evidence="1">
    <location>
        <begin position="26"/>
        <end position="55"/>
    </location>
</feature>
<dbReference type="AlphaFoldDB" id="A0A6A6AP82"/>
<dbReference type="Proteomes" id="UP000799771">
    <property type="component" value="Unassembled WGS sequence"/>
</dbReference>
<protein>
    <submittedName>
        <fullName evidence="2">Uncharacterized protein</fullName>
    </submittedName>
</protein>
<dbReference type="RefSeq" id="XP_033527131.1">
    <property type="nucleotide sequence ID" value="XM_033662303.1"/>
</dbReference>
<evidence type="ECO:0000256" key="1">
    <source>
        <dbReference type="SAM" id="MobiDB-lite"/>
    </source>
</evidence>
<dbReference type="GeneID" id="54402735"/>
<sequence>MPTIQKLAIPILGVELLYSKRLSTLTEEPAAPDPVASNDKTCEQEEEDMEQPPNAVVTGKAYEELVHMGASIGCKGSPGTGTMGMVVRMRGKSCAEADDFGLTNHHVVCGQETLRSSKTVGCGLHDTC</sequence>
<organism evidence="2 3">
    <name type="scientific">Dothidotthia symphoricarpi CBS 119687</name>
    <dbReference type="NCBI Taxonomy" id="1392245"/>
    <lineage>
        <taxon>Eukaryota</taxon>
        <taxon>Fungi</taxon>
        <taxon>Dikarya</taxon>
        <taxon>Ascomycota</taxon>
        <taxon>Pezizomycotina</taxon>
        <taxon>Dothideomycetes</taxon>
        <taxon>Pleosporomycetidae</taxon>
        <taxon>Pleosporales</taxon>
        <taxon>Dothidotthiaceae</taxon>
        <taxon>Dothidotthia</taxon>
    </lineage>
</organism>
<evidence type="ECO:0000313" key="2">
    <source>
        <dbReference type="EMBL" id="KAF2132744.1"/>
    </source>
</evidence>
<accession>A0A6A6AP82</accession>
<gene>
    <name evidence="2" type="ORF">P153DRAFT_171097</name>
</gene>
<dbReference type="EMBL" id="ML977500">
    <property type="protein sequence ID" value="KAF2132744.1"/>
    <property type="molecule type" value="Genomic_DNA"/>
</dbReference>
<name>A0A6A6AP82_9PLEO</name>
<keyword evidence="3" id="KW-1185">Reference proteome</keyword>
<proteinExistence type="predicted"/>